<dbReference type="Proteomes" id="UP000308600">
    <property type="component" value="Unassembled WGS sequence"/>
</dbReference>
<protein>
    <submittedName>
        <fullName evidence="1">Uncharacterized protein</fullName>
    </submittedName>
</protein>
<name>A0ACD3B4J7_9AGAR</name>
<evidence type="ECO:0000313" key="2">
    <source>
        <dbReference type="Proteomes" id="UP000308600"/>
    </source>
</evidence>
<gene>
    <name evidence="1" type="ORF">BDN72DRAFT_855195</name>
</gene>
<sequence length="202" mass="22966">MYVDMDMIWRQLGRDKITTKQQKETEKIPTQTRHAVIAPWALVFRQVLTVKVGLSVYFGMGLASFKLASSVWIWDPGERSRGNVEEPMTQLRARVCRLARPANGWIHHDASRADATGRSGCYGSKNPIRVVLEMGSRGAKDPDPRALVKKRELSEEEDMQSCGGEYQHKTKRKDDDEEGGTKRHKKNSNSSTKRLQEHSTLK</sequence>
<reference evidence="1 2" key="1">
    <citation type="journal article" date="2019" name="Nat. Ecol. Evol.">
        <title>Megaphylogeny resolves global patterns of mushroom evolution.</title>
        <authorList>
            <person name="Varga T."/>
            <person name="Krizsan K."/>
            <person name="Foldi C."/>
            <person name="Dima B."/>
            <person name="Sanchez-Garcia M."/>
            <person name="Sanchez-Ramirez S."/>
            <person name="Szollosi G.J."/>
            <person name="Szarkandi J.G."/>
            <person name="Papp V."/>
            <person name="Albert L."/>
            <person name="Andreopoulos W."/>
            <person name="Angelini C."/>
            <person name="Antonin V."/>
            <person name="Barry K.W."/>
            <person name="Bougher N.L."/>
            <person name="Buchanan P."/>
            <person name="Buyck B."/>
            <person name="Bense V."/>
            <person name="Catcheside P."/>
            <person name="Chovatia M."/>
            <person name="Cooper J."/>
            <person name="Damon W."/>
            <person name="Desjardin D."/>
            <person name="Finy P."/>
            <person name="Geml J."/>
            <person name="Haridas S."/>
            <person name="Hughes K."/>
            <person name="Justo A."/>
            <person name="Karasinski D."/>
            <person name="Kautmanova I."/>
            <person name="Kiss B."/>
            <person name="Kocsube S."/>
            <person name="Kotiranta H."/>
            <person name="LaButti K.M."/>
            <person name="Lechner B.E."/>
            <person name="Liimatainen K."/>
            <person name="Lipzen A."/>
            <person name="Lukacs Z."/>
            <person name="Mihaltcheva S."/>
            <person name="Morgado L.N."/>
            <person name="Niskanen T."/>
            <person name="Noordeloos M.E."/>
            <person name="Ohm R.A."/>
            <person name="Ortiz-Santana B."/>
            <person name="Ovrebo C."/>
            <person name="Racz N."/>
            <person name="Riley R."/>
            <person name="Savchenko A."/>
            <person name="Shiryaev A."/>
            <person name="Soop K."/>
            <person name="Spirin V."/>
            <person name="Szebenyi C."/>
            <person name="Tomsovsky M."/>
            <person name="Tulloss R.E."/>
            <person name="Uehling J."/>
            <person name="Grigoriev I.V."/>
            <person name="Vagvolgyi C."/>
            <person name="Papp T."/>
            <person name="Martin F.M."/>
            <person name="Miettinen O."/>
            <person name="Hibbett D.S."/>
            <person name="Nagy L.G."/>
        </authorList>
    </citation>
    <scope>NUCLEOTIDE SEQUENCE [LARGE SCALE GENOMIC DNA]</scope>
    <source>
        <strain evidence="1 2">NL-1719</strain>
    </source>
</reference>
<dbReference type="EMBL" id="ML208281">
    <property type="protein sequence ID" value="TFK72812.1"/>
    <property type="molecule type" value="Genomic_DNA"/>
</dbReference>
<proteinExistence type="predicted"/>
<evidence type="ECO:0000313" key="1">
    <source>
        <dbReference type="EMBL" id="TFK72812.1"/>
    </source>
</evidence>
<accession>A0ACD3B4J7</accession>
<organism evidence="1 2">
    <name type="scientific">Pluteus cervinus</name>
    <dbReference type="NCBI Taxonomy" id="181527"/>
    <lineage>
        <taxon>Eukaryota</taxon>
        <taxon>Fungi</taxon>
        <taxon>Dikarya</taxon>
        <taxon>Basidiomycota</taxon>
        <taxon>Agaricomycotina</taxon>
        <taxon>Agaricomycetes</taxon>
        <taxon>Agaricomycetidae</taxon>
        <taxon>Agaricales</taxon>
        <taxon>Pluteineae</taxon>
        <taxon>Pluteaceae</taxon>
        <taxon>Pluteus</taxon>
    </lineage>
</organism>
<keyword evidence="2" id="KW-1185">Reference proteome</keyword>